<accession>A0A9E9C728</accession>
<dbReference type="Proteomes" id="UP001163152">
    <property type="component" value="Chromosome"/>
</dbReference>
<dbReference type="RefSeq" id="WP_268609714.1">
    <property type="nucleotide sequence ID" value="NZ_CP113797.1"/>
</dbReference>
<name>A0A9E9C728_9CYAN</name>
<proteinExistence type="predicted"/>
<protein>
    <submittedName>
        <fullName evidence="1">Uncharacterized protein</fullName>
    </submittedName>
</protein>
<evidence type="ECO:0000313" key="2">
    <source>
        <dbReference type="Proteomes" id="UP001163152"/>
    </source>
</evidence>
<reference evidence="1" key="1">
    <citation type="submission" date="2022-12" db="EMBL/GenBank/DDBJ databases">
        <title>Polyphasic identification of a Novel Hot-Spring Cyanobacterium Ocullathermofonsia sinensis gen nov. sp. nov. and Genomic Insights on its Adaptations to the Thermal Habitat.</title>
        <authorList>
            <person name="Daroch M."/>
            <person name="Tang J."/>
            <person name="Jiang Y."/>
        </authorList>
    </citation>
    <scope>NUCLEOTIDE SEQUENCE</scope>
    <source>
        <strain evidence="1">PKUAC-SCTA174</strain>
    </source>
</reference>
<dbReference type="EMBL" id="CP113797">
    <property type="protein sequence ID" value="WAL59899.1"/>
    <property type="molecule type" value="Genomic_DNA"/>
</dbReference>
<evidence type="ECO:0000313" key="1">
    <source>
        <dbReference type="EMBL" id="WAL59899.1"/>
    </source>
</evidence>
<gene>
    <name evidence="1" type="ORF">OXH18_22445</name>
</gene>
<sequence length="357" mass="41380">MPSSSGRDKEVKLIRQANRASATARLMLGKFDDWHEFLKADTIDLENLPRRNLKSGSKDVKRRLSREIEGFCSRNFQNMTERKLAQLYEEIKAHRGFEIPLLEFESQFSPLNPKVLKGRPKHLTVCISLWGLQFKFPEEEMAKDLIEALNIVVEAEASLKDYKSKHHSENKENRIQISKLIRQKSFASRSVVINCFNLIEAYLNGLAWDYVQTNGIEHLSNRKKSLLEDTTQVSTRDKLTKYPMTITGNQLWEEPDDDLEAFISTLKPFRDSLMHPSPFSAPERHGGYDKLSLFYRVDYDTGLLTAKLLVDLVKRIQKHIYGERSVLPVWIDELDQEIQKCWESLESERHNNPVGAD</sequence>
<organism evidence="1 2">
    <name type="scientific">Thermocoleostomius sinensis A174</name>
    <dbReference type="NCBI Taxonomy" id="2016057"/>
    <lineage>
        <taxon>Bacteria</taxon>
        <taxon>Bacillati</taxon>
        <taxon>Cyanobacteriota</taxon>
        <taxon>Cyanophyceae</taxon>
        <taxon>Oculatellales</taxon>
        <taxon>Oculatellaceae</taxon>
        <taxon>Thermocoleostomius</taxon>
    </lineage>
</organism>
<keyword evidence="2" id="KW-1185">Reference proteome</keyword>
<dbReference type="AlphaFoldDB" id="A0A9E9C728"/>
<dbReference type="KEGG" id="tsin:OXH18_22445"/>